<evidence type="ECO:0000256" key="1">
    <source>
        <dbReference type="SAM" id="SignalP"/>
    </source>
</evidence>
<sequence length="95" mass="10059">MLATPGAVTASCLKHQVLAALFSVWAVPQARNVPGPCTGPCIVVFSDGIIRKTHGSAAPIVKDYFIATADNAQEVHLDGVRPTSIRRRRPPALAD</sequence>
<reference evidence="2 3" key="1">
    <citation type="journal article" date="2012" name="BMC Genomics">
        <title>Comparative genomics of the white-rot fungi, Phanerochaete carnosa and P. chrysosporium, to elucidate the genetic basis of the distinct wood types they colonize.</title>
        <authorList>
            <person name="Suzuki H."/>
            <person name="MacDonald J."/>
            <person name="Syed K."/>
            <person name="Salamov A."/>
            <person name="Hori C."/>
            <person name="Aerts A."/>
            <person name="Henrissat B."/>
            <person name="Wiebenga A."/>
            <person name="vanKuyk P.A."/>
            <person name="Barry K."/>
            <person name="Lindquist E."/>
            <person name="LaButti K."/>
            <person name="Lapidus A."/>
            <person name="Lucas S."/>
            <person name="Coutinho P."/>
            <person name="Gong Y."/>
            <person name="Samejima M."/>
            <person name="Mahadevan R."/>
            <person name="Abou-Zaid M."/>
            <person name="de Vries R.P."/>
            <person name="Igarashi K."/>
            <person name="Yadav J.S."/>
            <person name="Grigoriev I.V."/>
            <person name="Master E.R."/>
        </authorList>
    </citation>
    <scope>NUCLEOTIDE SEQUENCE [LARGE SCALE GENOMIC DNA]</scope>
    <source>
        <strain evidence="2 3">HHB-10118-sp</strain>
    </source>
</reference>
<dbReference type="KEGG" id="pco:PHACADRAFT_248387"/>
<feature type="chain" id="PRO_5003889626" evidence="1">
    <location>
        <begin position="20"/>
        <end position="95"/>
    </location>
</feature>
<dbReference type="RefSeq" id="XP_007391058.1">
    <property type="nucleotide sequence ID" value="XM_007390996.1"/>
</dbReference>
<feature type="signal peptide" evidence="1">
    <location>
        <begin position="1"/>
        <end position="19"/>
    </location>
</feature>
<dbReference type="GeneID" id="18914345"/>
<keyword evidence="3" id="KW-1185">Reference proteome</keyword>
<dbReference type="Proteomes" id="UP000008370">
    <property type="component" value="Unassembled WGS sequence"/>
</dbReference>
<gene>
    <name evidence="2" type="ORF">PHACADRAFT_248387</name>
</gene>
<evidence type="ECO:0000313" key="2">
    <source>
        <dbReference type="EMBL" id="EKM61654.1"/>
    </source>
</evidence>
<accession>K5WQX0</accession>
<organism evidence="2 3">
    <name type="scientific">Phanerochaete carnosa (strain HHB-10118-sp)</name>
    <name type="common">White-rot fungus</name>
    <name type="synonym">Peniophora carnosa</name>
    <dbReference type="NCBI Taxonomy" id="650164"/>
    <lineage>
        <taxon>Eukaryota</taxon>
        <taxon>Fungi</taxon>
        <taxon>Dikarya</taxon>
        <taxon>Basidiomycota</taxon>
        <taxon>Agaricomycotina</taxon>
        <taxon>Agaricomycetes</taxon>
        <taxon>Polyporales</taxon>
        <taxon>Phanerochaetaceae</taxon>
        <taxon>Phanerochaete</taxon>
    </lineage>
</organism>
<dbReference type="InParanoid" id="K5WQX0"/>
<dbReference type="HOGENOM" id="CLU_2373484_0_0_1"/>
<proteinExistence type="predicted"/>
<dbReference type="AlphaFoldDB" id="K5WQX0"/>
<protein>
    <submittedName>
        <fullName evidence="2">Uncharacterized protein</fullName>
    </submittedName>
</protein>
<name>K5WQX0_PHACS</name>
<evidence type="ECO:0000313" key="3">
    <source>
        <dbReference type="Proteomes" id="UP000008370"/>
    </source>
</evidence>
<keyword evidence="1" id="KW-0732">Signal</keyword>
<dbReference type="EMBL" id="JH930468">
    <property type="protein sequence ID" value="EKM61654.1"/>
    <property type="molecule type" value="Genomic_DNA"/>
</dbReference>